<dbReference type="RefSeq" id="WP_014385001.1">
    <property type="nucleotide sequence ID" value="NC_016948.1"/>
</dbReference>
<gene>
    <name evidence="1" type="ORF">MPRI_47610</name>
</gene>
<proteinExistence type="predicted"/>
<protein>
    <recommendedName>
        <fullName evidence="3">Pyridoxamine 5'-phosphate oxidase</fullName>
    </recommendedName>
</protein>
<evidence type="ECO:0000313" key="1">
    <source>
        <dbReference type="EMBL" id="BBY72574.1"/>
    </source>
</evidence>
<evidence type="ECO:0008006" key="3">
    <source>
        <dbReference type="Google" id="ProtNLM"/>
    </source>
</evidence>
<name>A0ABN6AXM5_9MYCO</name>
<organism evidence="1 2">
    <name type="scientific">Mycobacterium paraintracellulare</name>
    <dbReference type="NCBI Taxonomy" id="1138383"/>
    <lineage>
        <taxon>Bacteria</taxon>
        <taxon>Bacillati</taxon>
        <taxon>Actinomycetota</taxon>
        <taxon>Actinomycetes</taxon>
        <taxon>Mycobacteriales</taxon>
        <taxon>Mycobacteriaceae</taxon>
        <taxon>Mycobacterium</taxon>
        <taxon>Mycobacterium avium complex (MAC)</taxon>
    </lineage>
</organism>
<dbReference type="Gene3D" id="2.30.110.10">
    <property type="entry name" value="Electron Transport, Fmn-binding Protein, Chain A"/>
    <property type="match status" value="1"/>
</dbReference>
<evidence type="ECO:0000313" key="2">
    <source>
        <dbReference type="Proteomes" id="UP000466578"/>
    </source>
</evidence>
<dbReference type="SUPFAM" id="SSF50475">
    <property type="entry name" value="FMN-binding split barrel"/>
    <property type="match status" value="1"/>
</dbReference>
<sequence length="146" mass="16255">MILPPLDEPDVVELIRTNHRAFLFCRDGARRPIGYAMRSVAYHPATRTLSFTSYAKSAKVQYLSSAPEVACLIGDDQGWVSVSGFAHVYQPSAVEVDELIGERSPDQRVPDSVVTKVRDRLLSGKRCVIRLTLTEVRAADIPDRRA</sequence>
<dbReference type="GeneID" id="45455073"/>
<accession>A0ABN6AXM5</accession>
<dbReference type="EMBL" id="AP022597">
    <property type="protein sequence ID" value="BBY72574.1"/>
    <property type="molecule type" value="Genomic_DNA"/>
</dbReference>
<dbReference type="Proteomes" id="UP000466578">
    <property type="component" value="Chromosome"/>
</dbReference>
<keyword evidence="2" id="KW-1185">Reference proteome</keyword>
<reference evidence="1 2" key="1">
    <citation type="journal article" date="2019" name="Emerg. Microbes Infect.">
        <title>Comprehensive subspecies identification of 175 nontuberculous mycobacteria species based on 7547 genomic profiles.</title>
        <authorList>
            <person name="Matsumoto Y."/>
            <person name="Kinjo T."/>
            <person name="Motooka D."/>
            <person name="Nabeya D."/>
            <person name="Jung N."/>
            <person name="Uechi K."/>
            <person name="Horii T."/>
            <person name="Iida T."/>
            <person name="Fujita J."/>
            <person name="Nakamura S."/>
        </authorList>
    </citation>
    <scope>NUCLEOTIDE SEQUENCE [LARGE SCALE GENOMIC DNA]</scope>
    <source>
        <strain evidence="1 2">JCM 30622</strain>
    </source>
</reference>
<dbReference type="InterPro" id="IPR012349">
    <property type="entry name" value="Split_barrel_FMN-bd"/>
</dbReference>